<proteinExistence type="predicted"/>
<evidence type="ECO:0000313" key="2">
    <source>
        <dbReference type="EMBL" id="QEV52148.1"/>
    </source>
</evidence>
<dbReference type="Proteomes" id="UP000325458">
    <property type="component" value="Chromosome"/>
</dbReference>
<sequence length="66" mass="7641">MIPPARYGLQRWLLAPRTTWRARRLCAAHPQLSGDQAWALARLYRHPDEALYAHGFLQRRDSGQGD</sequence>
<organism evidence="2 4">
    <name type="scientific">Streptomyces platensis</name>
    <dbReference type="NCBI Taxonomy" id="58346"/>
    <lineage>
        <taxon>Bacteria</taxon>
        <taxon>Bacillati</taxon>
        <taxon>Actinomycetota</taxon>
        <taxon>Actinomycetes</taxon>
        <taxon>Kitasatosporales</taxon>
        <taxon>Streptomycetaceae</taxon>
        <taxon>Streptomyces</taxon>
    </lineage>
</organism>
<keyword evidence="3" id="KW-1185">Reference proteome</keyword>
<dbReference type="KEGG" id="spla:CP981_11140"/>
<reference evidence="2 4" key="2">
    <citation type="submission" date="2017-09" db="EMBL/GenBank/DDBJ databases">
        <authorList>
            <person name="Lee N."/>
            <person name="Cho B.-K."/>
        </authorList>
    </citation>
    <scope>NUCLEOTIDE SEQUENCE [LARGE SCALE GENOMIC DNA]</scope>
    <source>
        <strain evidence="2 4">ATCC 23948</strain>
    </source>
</reference>
<evidence type="ECO:0000313" key="4">
    <source>
        <dbReference type="Proteomes" id="UP000325458"/>
    </source>
</evidence>
<name>A0AAE6NHS3_STRPT</name>
<reference evidence="1 3" key="1">
    <citation type="submission" date="2016-09" db="EMBL/GenBank/DDBJ databases">
        <title>Streptomyces platensis DSM40041, a candidate organism with high potential of specific P450 cytochromes.</title>
        <authorList>
            <person name="Grumaz C."/>
            <person name="Vainshtein Y."/>
            <person name="Kirstahler P."/>
            <person name="Sohn K."/>
        </authorList>
    </citation>
    <scope>NUCLEOTIDE SEQUENCE [LARGE SCALE GENOMIC DNA]</scope>
    <source>
        <strain evidence="1 3">DSM 40041</strain>
    </source>
</reference>
<dbReference type="EMBL" id="CP023691">
    <property type="protein sequence ID" value="QEV52148.1"/>
    <property type="molecule type" value="Genomic_DNA"/>
</dbReference>
<dbReference type="GeneID" id="90923861"/>
<dbReference type="Proteomes" id="UP000194225">
    <property type="component" value="Unassembled WGS sequence"/>
</dbReference>
<accession>A0AAE6NHS3</accession>
<gene>
    <name evidence="1" type="ORF">BG653_03531</name>
    <name evidence="2" type="ORF">CP981_11140</name>
</gene>
<dbReference type="EMBL" id="MIGA01000022">
    <property type="protein sequence ID" value="OSY44931.1"/>
    <property type="molecule type" value="Genomic_DNA"/>
</dbReference>
<dbReference type="RefSeq" id="WP_085925309.1">
    <property type="nucleotide sequence ID" value="NZ_BAABSS010000084.1"/>
</dbReference>
<dbReference type="AlphaFoldDB" id="A0AAE6NHS3"/>
<protein>
    <submittedName>
        <fullName evidence="2">Uncharacterized protein</fullName>
    </submittedName>
</protein>
<evidence type="ECO:0000313" key="1">
    <source>
        <dbReference type="EMBL" id="OSY44931.1"/>
    </source>
</evidence>
<evidence type="ECO:0000313" key="3">
    <source>
        <dbReference type="Proteomes" id="UP000194225"/>
    </source>
</evidence>